<keyword evidence="3" id="KW-1185">Reference proteome</keyword>
<proteinExistence type="predicted"/>
<comment type="caution">
    <text evidence="2">The sequence shown here is derived from an EMBL/GenBank/DDBJ whole genome shotgun (WGS) entry which is preliminary data.</text>
</comment>
<feature type="region of interest" description="Disordered" evidence="1">
    <location>
        <begin position="240"/>
        <end position="268"/>
    </location>
</feature>
<gene>
    <name evidence="2" type="ORF">B0H16DRAFT_1686129</name>
</gene>
<dbReference type="EMBL" id="JARKIB010000017">
    <property type="protein sequence ID" value="KAJ7770118.1"/>
    <property type="molecule type" value="Genomic_DNA"/>
</dbReference>
<evidence type="ECO:0000313" key="3">
    <source>
        <dbReference type="Proteomes" id="UP001215598"/>
    </source>
</evidence>
<dbReference type="AlphaFoldDB" id="A0AAD7JRQ4"/>
<feature type="compositionally biased region" description="Low complexity" evidence="1">
    <location>
        <begin position="255"/>
        <end position="268"/>
    </location>
</feature>
<evidence type="ECO:0000313" key="2">
    <source>
        <dbReference type="EMBL" id="KAJ7770118.1"/>
    </source>
</evidence>
<dbReference type="Proteomes" id="UP001215598">
    <property type="component" value="Unassembled WGS sequence"/>
</dbReference>
<accession>A0AAD7JRQ4</accession>
<protein>
    <recommendedName>
        <fullName evidence="4">F-box domain-containing protein</fullName>
    </recommendedName>
</protein>
<evidence type="ECO:0000256" key="1">
    <source>
        <dbReference type="SAM" id="MobiDB-lite"/>
    </source>
</evidence>
<name>A0AAD7JRQ4_9AGAR</name>
<organism evidence="2 3">
    <name type="scientific">Mycena metata</name>
    <dbReference type="NCBI Taxonomy" id="1033252"/>
    <lineage>
        <taxon>Eukaryota</taxon>
        <taxon>Fungi</taxon>
        <taxon>Dikarya</taxon>
        <taxon>Basidiomycota</taxon>
        <taxon>Agaricomycotina</taxon>
        <taxon>Agaricomycetes</taxon>
        <taxon>Agaricomycetidae</taxon>
        <taxon>Agaricales</taxon>
        <taxon>Marasmiineae</taxon>
        <taxon>Mycenaceae</taxon>
        <taxon>Mycena</taxon>
    </lineage>
</organism>
<evidence type="ECO:0008006" key="4">
    <source>
        <dbReference type="Google" id="ProtNLM"/>
    </source>
</evidence>
<reference evidence="2" key="1">
    <citation type="submission" date="2023-03" db="EMBL/GenBank/DDBJ databases">
        <title>Massive genome expansion in bonnet fungi (Mycena s.s.) driven by repeated elements and novel gene families across ecological guilds.</title>
        <authorList>
            <consortium name="Lawrence Berkeley National Laboratory"/>
            <person name="Harder C.B."/>
            <person name="Miyauchi S."/>
            <person name="Viragh M."/>
            <person name="Kuo A."/>
            <person name="Thoen E."/>
            <person name="Andreopoulos B."/>
            <person name="Lu D."/>
            <person name="Skrede I."/>
            <person name="Drula E."/>
            <person name="Henrissat B."/>
            <person name="Morin E."/>
            <person name="Kohler A."/>
            <person name="Barry K."/>
            <person name="LaButti K."/>
            <person name="Morin E."/>
            <person name="Salamov A."/>
            <person name="Lipzen A."/>
            <person name="Mereny Z."/>
            <person name="Hegedus B."/>
            <person name="Baldrian P."/>
            <person name="Stursova M."/>
            <person name="Weitz H."/>
            <person name="Taylor A."/>
            <person name="Grigoriev I.V."/>
            <person name="Nagy L.G."/>
            <person name="Martin F."/>
            <person name="Kauserud H."/>
        </authorList>
    </citation>
    <scope>NUCLEOTIDE SEQUENCE</scope>
    <source>
        <strain evidence="2">CBHHK182m</strain>
    </source>
</reference>
<sequence>MALARLVAAPLEIQYLTSNELGPSDLLALSHVSTYWRAFVLSDKRWAEWFNLITSFSEETFEACLTRFNITDSFSKRKLVYLCLRDSCSVCGEYAQEIFIPHMKRVCEACLPDDKFTVLSLSAALAKYDLRERDLAGILTLAVRHHGTPEALARHLEFKKAEARSTYTAHSTDYRNAVDTRTALADKGNVAAAEAVVLARTGRKIPKAFPVYPPILLPARPVERTMVCFAPQPLMEVGGEVVRDGEDGEKGPGQSSSVSGSTRSSSEA</sequence>
<feature type="compositionally biased region" description="Basic and acidic residues" evidence="1">
    <location>
        <begin position="241"/>
        <end position="250"/>
    </location>
</feature>